<feature type="region of interest" description="Disordered" evidence="1">
    <location>
        <begin position="40"/>
        <end position="69"/>
    </location>
</feature>
<evidence type="ECO:0000313" key="3">
    <source>
        <dbReference type="Proteomes" id="UP000035199"/>
    </source>
</evidence>
<dbReference type="RefSeq" id="WP_047262564.1">
    <property type="nucleotide sequence ID" value="NZ_CP011542.1"/>
</dbReference>
<reference evidence="3" key="2">
    <citation type="submission" date="2015-05" db="EMBL/GenBank/DDBJ databases">
        <title>Complete genome sequence of Corynebacterium mustelae DSM 45274, isolated from various tissues of a male ferret with lethal sepsis.</title>
        <authorList>
            <person name="Ruckert C."/>
            <person name="Albersmeier A."/>
            <person name="Winkler A."/>
            <person name="Tauch A."/>
        </authorList>
    </citation>
    <scope>NUCLEOTIDE SEQUENCE [LARGE SCALE GENOMIC DNA]</scope>
    <source>
        <strain evidence="3">DSM 45274</strain>
    </source>
</reference>
<dbReference type="EMBL" id="CP011542">
    <property type="protein sequence ID" value="AKK06554.1"/>
    <property type="molecule type" value="Genomic_DNA"/>
</dbReference>
<proteinExistence type="predicted"/>
<gene>
    <name evidence="2" type="ORF">CMUST_11195</name>
</gene>
<name>A0A0G3GZF3_9CORY</name>
<keyword evidence="3" id="KW-1185">Reference proteome</keyword>
<feature type="compositionally biased region" description="Polar residues" evidence="1">
    <location>
        <begin position="44"/>
        <end position="69"/>
    </location>
</feature>
<protein>
    <submittedName>
        <fullName evidence="2">Uncharacterized protein</fullName>
    </submittedName>
</protein>
<dbReference type="AlphaFoldDB" id="A0A0G3GZF3"/>
<organism evidence="2 3">
    <name type="scientific">Corynebacterium mustelae</name>
    <dbReference type="NCBI Taxonomy" id="571915"/>
    <lineage>
        <taxon>Bacteria</taxon>
        <taxon>Bacillati</taxon>
        <taxon>Actinomycetota</taxon>
        <taxon>Actinomycetes</taxon>
        <taxon>Mycobacteriales</taxon>
        <taxon>Corynebacteriaceae</taxon>
        <taxon>Corynebacterium</taxon>
    </lineage>
</organism>
<dbReference type="KEGG" id="cmv:CMUST_11195"/>
<dbReference type="Proteomes" id="UP000035199">
    <property type="component" value="Chromosome"/>
</dbReference>
<evidence type="ECO:0000256" key="1">
    <source>
        <dbReference type="SAM" id="MobiDB-lite"/>
    </source>
</evidence>
<evidence type="ECO:0000313" key="2">
    <source>
        <dbReference type="EMBL" id="AKK06554.1"/>
    </source>
</evidence>
<sequence length="69" mass="7505">MKPQESLEVGKKVAQERSAPAKYFTEFNPEKFAEEFTKKMMAETAQQEGGNDASTASGAENTDDTTGVN</sequence>
<reference evidence="2 3" key="1">
    <citation type="journal article" date="2015" name="Genome Announc.">
        <title>Complete Genome Sequence of the Type Strain Corynebacterium mustelae DSM 45274, Isolated from Various Tissues of a Male Ferret with Lethal Sepsis.</title>
        <authorList>
            <person name="Ruckert C."/>
            <person name="Eimer J."/>
            <person name="Winkler A."/>
            <person name="Tauch A."/>
        </authorList>
    </citation>
    <scope>NUCLEOTIDE SEQUENCE [LARGE SCALE GENOMIC DNA]</scope>
    <source>
        <strain evidence="2 3">DSM 45274</strain>
    </source>
</reference>
<dbReference type="PATRIC" id="fig|571915.4.peg.2392"/>
<dbReference type="STRING" id="571915.CMUST_11195"/>
<accession>A0A0G3GZF3</accession>